<comment type="caution">
    <text evidence="1">The sequence shown here is derived from an EMBL/GenBank/DDBJ whole genome shotgun (WGS) entry which is preliminary data.</text>
</comment>
<proteinExistence type="predicted"/>
<evidence type="ECO:0000313" key="2">
    <source>
        <dbReference type="Proteomes" id="UP000823598"/>
    </source>
</evidence>
<gene>
    <name evidence="1" type="ORF">IAB88_07445</name>
</gene>
<reference evidence="1" key="1">
    <citation type="submission" date="2020-10" db="EMBL/GenBank/DDBJ databases">
        <authorList>
            <person name="Gilroy R."/>
        </authorList>
    </citation>
    <scope>NUCLEOTIDE SEQUENCE</scope>
    <source>
        <strain evidence="1">6919</strain>
    </source>
</reference>
<reference evidence="1" key="2">
    <citation type="journal article" date="2021" name="PeerJ">
        <title>Extensive microbial diversity within the chicken gut microbiome revealed by metagenomics and culture.</title>
        <authorList>
            <person name="Gilroy R."/>
            <person name="Ravi A."/>
            <person name="Getino M."/>
            <person name="Pursley I."/>
            <person name="Horton D.L."/>
            <person name="Alikhan N.F."/>
            <person name="Baker D."/>
            <person name="Gharbi K."/>
            <person name="Hall N."/>
            <person name="Watson M."/>
            <person name="Adriaenssens E.M."/>
            <person name="Foster-Nyarko E."/>
            <person name="Jarju S."/>
            <person name="Secka A."/>
            <person name="Antonio M."/>
            <person name="Oren A."/>
            <person name="Chaudhuri R.R."/>
            <person name="La Ragione R."/>
            <person name="Hildebrand F."/>
            <person name="Pallen M.J."/>
        </authorList>
    </citation>
    <scope>NUCLEOTIDE SEQUENCE</scope>
    <source>
        <strain evidence="1">6919</strain>
    </source>
</reference>
<protein>
    <submittedName>
        <fullName evidence="1">DNA polymerase III subunit delta</fullName>
    </submittedName>
</protein>
<organism evidence="1 2">
    <name type="scientific">Candidatus Limisoma faecipullorum</name>
    <dbReference type="NCBI Taxonomy" id="2840854"/>
    <lineage>
        <taxon>Bacteria</taxon>
        <taxon>Pseudomonadati</taxon>
        <taxon>Bacteroidota</taxon>
        <taxon>Bacteroidia</taxon>
        <taxon>Bacteroidales</taxon>
        <taxon>Candidatus Limisoma</taxon>
    </lineage>
</organism>
<evidence type="ECO:0000313" key="1">
    <source>
        <dbReference type="EMBL" id="MBO8476813.1"/>
    </source>
</evidence>
<dbReference type="Gene3D" id="3.40.50.300">
    <property type="entry name" value="P-loop containing nucleotide triphosphate hydrolases"/>
    <property type="match status" value="1"/>
</dbReference>
<accession>A0A9D9IQA2</accession>
<dbReference type="AlphaFoldDB" id="A0A9D9IQA2"/>
<dbReference type="Proteomes" id="UP000823598">
    <property type="component" value="Unassembled WGS sequence"/>
</dbReference>
<sequence>MKFSDILGNEGVKQRLRQMVASDKIPHALLFEGPEGIGKLAMARAFAQYVHCQHPTADGEPCGECPSCLQYQTFNQPDTFFVFPIYKRKSGRDSYCDEFIEEWNEFLARNTYADFATWIKILDSGTAKPVIYNNEGDEIIRKISVKSYSSRYKIMILWLPEKMNEQCANHLLKMIEEPYDDTLLLFVSNKPGEILPTIYSRVQRIAMKPLSSSLIAGYLSDKYAVDEVAALSVANLSGGSVSKAEALLDVDEDAHMFLELFKRLMRSAYVKNLRDLKDWSEEVADLKREKCCFFLTYVAKLVRENFIYNMGNRTLNYMTRDEEAFSTKFSPFINERNVDVITAEIDRAVADISRNANSKIVLFDFAIKMIIAIKS</sequence>
<dbReference type="InterPro" id="IPR050238">
    <property type="entry name" value="DNA_Rep/Repair_Clamp_Loader"/>
</dbReference>
<dbReference type="InterPro" id="IPR027417">
    <property type="entry name" value="P-loop_NTPase"/>
</dbReference>
<dbReference type="EMBL" id="JADIMC010000084">
    <property type="protein sequence ID" value="MBO8476813.1"/>
    <property type="molecule type" value="Genomic_DNA"/>
</dbReference>
<dbReference type="Pfam" id="PF13177">
    <property type="entry name" value="DNA_pol3_delta2"/>
    <property type="match status" value="1"/>
</dbReference>
<dbReference type="SUPFAM" id="SSF52540">
    <property type="entry name" value="P-loop containing nucleoside triphosphate hydrolases"/>
    <property type="match status" value="1"/>
</dbReference>
<dbReference type="GO" id="GO:0006261">
    <property type="term" value="P:DNA-templated DNA replication"/>
    <property type="evidence" value="ECO:0007669"/>
    <property type="project" value="TreeGrafter"/>
</dbReference>
<dbReference type="PANTHER" id="PTHR11669">
    <property type="entry name" value="REPLICATION FACTOR C / DNA POLYMERASE III GAMMA-TAU SUBUNIT"/>
    <property type="match status" value="1"/>
</dbReference>
<dbReference type="PANTHER" id="PTHR11669:SF8">
    <property type="entry name" value="DNA POLYMERASE III SUBUNIT DELTA"/>
    <property type="match status" value="1"/>
</dbReference>
<name>A0A9D9IQA2_9BACT</name>